<reference evidence="13" key="1">
    <citation type="submission" date="2021-02" db="EMBL/GenBank/DDBJ databases">
        <authorList>
            <person name="Dougan E. K."/>
            <person name="Rhodes N."/>
            <person name="Thang M."/>
            <person name="Chan C."/>
        </authorList>
    </citation>
    <scope>NUCLEOTIDE SEQUENCE</scope>
</reference>
<feature type="transmembrane region" description="Helical" evidence="12">
    <location>
        <begin position="129"/>
        <end position="149"/>
    </location>
</feature>
<dbReference type="PANTHER" id="PTHR45671">
    <property type="entry name" value="SOLUTE CARRIER FAMILY 25 (MITOCHONDRIAL CARRIER PHOSPHATE CARRIER), MEMBER 3, LIKE-RELATED-RELATED"/>
    <property type="match status" value="1"/>
</dbReference>
<dbReference type="PANTHER" id="PTHR45671:SF12">
    <property type="entry name" value="MITOCHONDRIAL PHOSPHATE CARRIER PROTEIN"/>
    <property type="match status" value="1"/>
</dbReference>
<keyword evidence="4 10" id="KW-0812">Transmembrane</keyword>
<dbReference type="Pfam" id="PF00153">
    <property type="entry name" value="Mito_carr"/>
    <property type="match status" value="3"/>
</dbReference>
<dbReference type="InterPro" id="IPR023395">
    <property type="entry name" value="MCP_dom_sf"/>
</dbReference>
<dbReference type="GO" id="GO:1990547">
    <property type="term" value="P:mitochondrial phosphate ion transmembrane transport"/>
    <property type="evidence" value="ECO:0007669"/>
    <property type="project" value="InterPro"/>
</dbReference>
<evidence type="ECO:0000313" key="13">
    <source>
        <dbReference type="EMBL" id="CAE7214031.1"/>
    </source>
</evidence>
<dbReference type="PROSITE" id="PS50920">
    <property type="entry name" value="SOLCAR"/>
    <property type="match status" value="3"/>
</dbReference>
<keyword evidence="5" id="KW-0677">Repeat</keyword>
<dbReference type="AlphaFoldDB" id="A0A812JTM0"/>
<feature type="repeat" description="Solcar" evidence="10">
    <location>
        <begin position="269"/>
        <end position="352"/>
    </location>
</feature>
<evidence type="ECO:0000256" key="2">
    <source>
        <dbReference type="ARBA" id="ARBA00006375"/>
    </source>
</evidence>
<evidence type="ECO:0000256" key="6">
    <source>
        <dbReference type="ARBA" id="ARBA00022792"/>
    </source>
</evidence>
<gene>
    <name evidence="13" type="primary">mcfN</name>
    <name evidence="13" type="ORF">SNAT2548_LOCUS7401</name>
</gene>
<evidence type="ECO:0000256" key="5">
    <source>
        <dbReference type="ARBA" id="ARBA00022737"/>
    </source>
</evidence>
<evidence type="ECO:0000256" key="7">
    <source>
        <dbReference type="ARBA" id="ARBA00022989"/>
    </source>
</evidence>
<dbReference type="OrthoDB" id="427452at2759"/>
<proteinExistence type="inferred from homology"/>
<keyword evidence="7 12" id="KW-1133">Transmembrane helix</keyword>
<dbReference type="EMBL" id="CAJNDS010000513">
    <property type="protein sequence ID" value="CAE7214031.1"/>
    <property type="molecule type" value="Genomic_DNA"/>
</dbReference>
<keyword evidence="3 11" id="KW-0813">Transport</keyword>
<evidence type="ECO:0000256" key="10">
    <source>
        <dbReference type="PROSITE-ProRule" id="PRU00282"/>
    </source>
</evidence>
<dbReference type="Proteomes" id="UP000604046">
    <property type="component" value="Unassembled WGS sequence"/>
</dbReference>
<evidence type="ECO:0000256" key="8">
    <source>
        <dbReference type="ARBA" id="ARBA00023128"/>
    </source>
</evidence>
<evidence type="ECO:0000256" key="3">
    <source>
        <dbReference type="ARBA" id="ARBA00022448"/>
    </source>
</evidence>
<dbReference type="SUPFAM" id="SSF103506">
    <property type="entry name" value="Mitochondrial carrier"/>
    <property type="match status" value="1"/>
</dbReference>
<protein>
    <submittedName>
        <fullName evidence="13">McfN protein</fullName>
    </submittedName>
</protein>
<evidence type="ECO:0000256" key="11">
    <source>
        <dbReference type="RuleBase" id="RU000488"/>
    </source>
</evidence>
<dbReference type="Gene3D" id="1.50.40.10">
    <property type="entry name" value="Mitochondrial carrier domain"/>
    <property type="match status" value="1"/>
</dbReference>
<dbReference type="GO" id="GO:0005743">
    <property type="term" value="C:mitochondrial inner membrane"/>
    <property type="evidence" value="ECO:0007669"/>
    <property type="project" value="UniProtKB-SubCell"/>
</dbReference>
<sequence length="369" mass="40307">MFSPALPDYLAMDPTRLLPDTQYPVWNGGQQRWVIPGLQAAEPYKSAFDDKSGAVLSVFGARGTEVLVKERPLSLSDYGFFALSGAFGCSVTHSLVIPLDVVKTRLQAEPSRYDGLVSGAIQISKDEGVLSLLAGWEPTLLGYLWYGITVYPGYEFFKRLYLSLIPNESLRVLLVLLAGATATVFACFGVCPAEACRIRMVTDKEMRNCSLLQVVQRISRDEGVGVLFDGLGTLLVRQVLFGMMKFLVFDYFADFVFDLMPALAEKTETQLLVSFVSGAVAGLSSSIISQPADTILTRMNQKQGRAFFLETGREILEEQGAQGFFAGLGSRSLWAACIISGQFFLYDAGSSGVDCAMQCRPAVVDVFLC</sequence>
<comment type="subcellular location">
    <subcellularLocation>
        <location evidence="1">Mitochondrion inner membrane</location>
        <topology evidence="1">Multi-pass membrane protein</topology>
    </subcellularLocation>
</comment>
<comment type="similarity">
    <text evidence="2 11">Belongs to the mitochondrial carrier (TC 2.A.29) family.</text>
</comment>
<accession>A0A812JTM0</accession>
<evidence type="ECO:0000313" key="14">
    <source>
        <dbReference type="Proteomes" id="UP000604046"/>
    </source>
</evidence>
<feature type="transmembrane region" description="Helical" evidence="12">
    <location>
        <begin position="78"/>
        <end position="102"/>
    </location>
</feature>
<dbReference type="InterPro" id="IPR018108">
    <property type="entry name" value="MCP_transmembrane"/>
</dbReference>
<feature type="repeat" description="Solcar" evidence="10">
    <location>
        <begin position="76"/>
        <end position="160"/>
    </location>
</feature>
<evidence type="ECO:0000256" key="12">
    <source>
        <dbReference type="SAM" id="Phobius"/>
    </source>
</evidence>
<evidence type="ECO:0000256" key="9">
    <source>
        <dbReference type="ARBA" id="ARBA00023136"/>
    </source>
</evidence>
<feature type="transmembrane region" description="Helical" evidence="12">
    <location>
        <begin position="169"/>
        <end position="191"/>
    </location>
</feature>
<comment type="caution">
    <text evidence="13">The sequence shown here is derived from an EMBL/GenBank/DDBJ whole genome shotgun (WGS) entry which is preliminary data.</text>
</comment>
<keyword evidence="14" id="KW-1185">Reference proteome</keyword>
<name>A0A812JTM0_9DINO</name>
<dbReference type="GO" id="GO:0005315">
    <property type="term" value="F:phosphate transmembrane transporter activity"/>
    <property type="evidence" value="ECO:0007669"/>
    <property type="project" value="InterPro"/>
</dbReference>
<keyword evidence="6" id="KW-0999">Mitochondrion inner membrane</keyword>
<organism evidence="13 14">
    <name type="scientific">Symbiodinium natans</name>
    <dbReference type="NCBI Taxonomy" id="878477"/>
    <lineage>
        <taxon>Eukaryota</taxon>
        <taxon>Sar</taxon>
        <taxon>Alveolata</taxon>
        <taxon>Dinophyceae</taxon>
        <taxon>Suessiales</taxon>
        <taxon>Symbiodiniaceae</taxon>
        <taxon>Symbiodinium</taxon>
    </lineage>
</organism>
<dbReference type="InterPro" id="IPR044677">
    <property type="entry name" value="SLC25A3/Pic2/Mir1-like"/>
</dbReference>
<feature type="repeat" description="Solcar" evidence="10">
    <location>
        <begin position="170"/>
        <end position="255"/>
    </location>
</feature>
<keyword evidence="8" id="KW-0496">Mitochondrion</keyword>
<evidence type="ECO:0000256" key="1">
    <source>
        <dbReference type="ARBA" id="ARBA00004448"/>
    </source>
</evidence>
<evidence type="ECO:0000256" key="4">
    <source>
        <dbReference type="ARBA" id="ARBA00022692"/>
    </source>
</evidence>
<keyword evidence="9 10" id="KW-0472">Membrane</keyword>